<comment type="caution">
    <text evidence="4">The sequence shown here is derived from an EMBL/GenBank/DDBJ whole genome shotgun (WGS) entry which is preliminary data.</text>
</comment>
<dbReference type="Pfam" id="PF02281">
    <property type="entry name" value="Dimer_Tnp_Tn5"/>
    <property type="match status" value="1"/>
</dbReference>
<dbReference type="Proteomes" id="UP000231343">
    <property type="component" value="Unassembled WGS sequence"/>
</dbReference>
<dbReference type="Gene3D" id="1.10.246.40">
    <property type="entry name" value="Tn5 transposase, domain 1"/>
    <property type="match status" value="1"/>
</dbReference>
<dbReference type="GO" id="GO:0003677">
    <property type="term" value="F:DNA binding"/>
    <property type="evidence" value="ECO:0007669"/>
    <property type="project" value="InterPro"/>
</dbReference>
<feature type="domain" description="Transposase IS4-like" evidence="1">
    <location>
        <begin position="268"/>
        <end position="375"/>
    </location>
</feature>
<dbReference type="NCBIfam" id="NF033590">
    <property type="entry name" value="transpos_IS4_3"/>
    <property type="match status" value="1"/>
</dbReference>
<dbReference type="InterPro" id="IPR014735">
    <property type="entry name" value="Transposase_Tn5-like_N"/>
</dbReference>
<dbReference type="InterPro" id="IPR003201">
    <property type="entry name" value="Transposase_Tn5"/>
</dbReference>
<dbReference type="InterPro" id="IPR047768">
    <property type="entry name" value="Tn5p-like"/>
</dbReference>
<feature type="domain" description="Transposase Tn5 dimerisation" evidence="2">
    <location>
        <begin position="384"/>
        <end position="473"/>
    </location>
</feature>
<evidence type="ECO:0000259" key="2">
    <source>
        <dbReference type="Pfam" id="PF02281"/>
    </source>
</evidence>
<dbReference type="InterPro" id="IPR002559">
    <property type="entry name" value="Transposase_11"/>
</dbReference>
<dbReference type="Gene3D" id="1.10.740.10">
    <property type="entry name" value="Transferase Inhibitor Protein From Tn5, Chain"/>
    <property type="match status" value="1"/>
</dbReference>
<protein>
    <submittedName>
        <fullName evidence="4">IS4 family transposase</fullName>
    </submittedName>
</protein>
<dbReference type="SUPFAM" id="SSF53098">
    <property type="entry name" value="Ribonuclease H-like"/>
    <property type="match status" value="1"/>
</dbReference>
<dbReference type="Pfam" id="PF01609">
    <property type="entry name" value="DDE_Tnp_1"/>
    <property type="match status" value="1"/>
</dbReference>
<organism evidence="4 5">
    <name type="scientific">Candidatus Saganbacteria bacterium CG08_land_8_20_14_0_20_45_16</name>
    <dbReference type="NCBI Taxonomy" id="2014293"/>
    <lineage>
        <taxon>Bacteria</taxon>
        <taxon>Bacillati</taxon>
        <taxon>Saganbacteria</taxon>
    </lineage>
</organism>
<dbReference type="Gene3D" id="3.90.350.10">
    <property type="entry name" value="Transposase Inhibitor Protein From Tn5, Chain A, domain 1"/>
    <property type="match status" value="1"/>
</dbReference>
<evidence type="ECO:0000259" key="3">
    <source>
        <dbReference type="Pfam" id="PF14706"/>
    </source>
</evidence>
<dbReference type="EMBL" id="PEYM01000017">
    <property type="protein sequence ID" value="PIS31412.1"/>
    <property type="molecule type" value="Genomic_DNA"/>
</dbReference>
<sequence>MTKQKQSNGWATEELEHLDLGDKRLNERLTKICDSFSECPESPINQSCEDWAETKAAYRFFKNENVDVRDIRTAHRLKTAARAKKYKTVLAIQDSSYFIYTGHPKTEGLGRMSLKKGKNVEKIFSNGLIMHACLAVTTDGTPLGLLDQQIFARELRTAEQRKLVDVTPVEKKESYRWLQSLKNSKEVSSDTQVVTVCDREADFYEFFKLSDEIKSPVLVRANVNRAVNKSSRYTEKSVVKLWDYMAKQPKAGTITVELPSKRKTQHCKERAARSAILTIKHGSFLLNPPRNNIKHRSAELSDLLMHAVYVFEAKPPEGEDPVEWMLLTNLSVTNFSEAHEKVLWYCLRWRIEMYFKVLKSGFLVENCRLGNADRLIKYLTVMSIVAWRLFMVTLISRANPDTPCTELIAEHEWKVLFMKVNKAKCLPKKTPSIGAVVIWIARLGGFLARKGDGMPGTITLWRGWKRLTDLTDGWNLALNGGTCG</sequence>
<reference evidence="4 5" key="1">
    <citation type="submission" date="2017-09" db="EMBL/GenBank/DDBJ databases">
        <title>Depth-based differentiation of microbial function through sediment-hosted aquifers and enrichment of novel symbionts in the deep terrestrial subsurface.</title>
        <authorList>
            <person name="Probst A.J."/>
            <person name="Ladd B."/>
            <person name="Jarett J.K."/>
            <person name="Geller-Mcgrath D.E."/>
            <person name="Sieber C.M."/>
            <person name="Emerson J.B."/>
            <person name="Anantharaman K."/>
            <person name="Thomas B.C."/>
            <person name="Malmstrom R."/>
            <person name="Stieglmeier M."/>
            <person name="Klingl A."/>
            <person name="Woyke T."/>
            <person name="Ryan C.M."/>
            <person name="Banfield J.F."/>
        </authorList>
    </citation>
    <scope>NUCLEOTIDE SEQUENCE [LARGE SCALE GENOMIC DNA]</scope>
    <source>
        <strain evidence="4">CG08_land_8_20_14_0_20_45_16</strain>
    </source>
</reference>
<dbReference type="GO" id="GO:0004803">
    <property type="term" value="F:transposase activity"/>
    <property type="evidence" value="ECO:0007669"/>
    <property type="project" value="InterPro"/>
</dbReference>
<dbReference type="Pfam" id="PF14706">
    <property type="entry name" value="Tnp_DNA_bind"/>
    <property type="match status" value="1"/>
</dbReference>
<dbReference type="InterPro" id="IPR038215">
    <property type="entry name" value="TN5-like_N_sf"/>
</dbReference>
<proteinExistence type="predicted"/>
<evidence type="ECO:0000313" key="4">
    <source>
        <dbReference type="EMBL" id="PIS31412.1"/>
    </source>
</evidence>
<dbReference type="PANTHER" id="PTHR37319:SF1">
    <property type="entry name" value="TRANSPOSASE TN5 DIMERISATION DOMAIN-CONTAINING PROTEIN"/>
    <property type="match status" value="1"/>
</dbReference>
<dbReference type="InterPro" id="IPR014737">
    <property type="entry name" value="Transposase_Tn5-like_C"/>
</dbReference>
<dbReference type="PANTHER" id="PTHR37319">
    <property type="entry name" value="TRANSPOSASE"/>
    <property type="match status" value="1"/>
</dbReference>
<accession>A0A2H0Y1D6</accession>
<name>A0A2H0Y1D6_UNCSA</name>
<feature type="domain" description="Transposase Tn5-like N-terminal" evidence="3">
    <location>
        <begin position="8"/>
        <end position="66"/>
    </location>
</feature>
<dbReference type="InterPro" id="IPR054836">
    <property type="entry name" value="Tn5_transposase"/>
</dbReference>
<dbReference type="InterPro" id="IPR012337">
    <property type="entry name" value="RNaseH-like_sf"/>
</dbReference>
<evidence type="ECO:0000313" key="5">
    <source>
        <dbReference type="Proteomes" id="UP000231343"/>
    </source>
</evidence>
<dbReference type="AlphaFoldDB" id="A0A2H0Y1D6"/>
<gene>
    <name evidence="4" type="ORF">COT42_01135</name>
</gene>
<dbReference type="GO" id="GO:0006313">
    <property type="term" value="P:DNA transposition"/>
    <property type="evidence" value="ECO:0007669"/>
    <property type="project" value="InterPro"/>
</dbReference>
<evidence type="ECO:0000259" key="1">
    <source>
        <dbReference type="Pfam" id="PF01609"/>
    </source>
</evidence>